<accession>A0A202BGH4</accession>
<evidence type="ECO:0000256" key="3">
    <source>
        <dbReference type="ARBA" id="ARBA00022448"/>
    </source>
</evidence>
<evidence type="ECO:0000259" key="17">
    <source>
        <dbReference type="Pfam" id="PF10531"/>
    </source>
</evidence>
<name>A0A202BGH4_CHRVL</name>
<feature type="domain" description="Polysaccharide export protein N-terminal" evidence="16">
    <location>
        <begin position="125"/>
        <end position="198"/>
    </location>
</feature>
<dbReference type="InterPro" id="IPR019554">
    <property type="entry name" value="Soluble_ligand-bd"/>
</dbReference>
<dbReference type="PROSITE" id="PS51257">
    <property type="entry name" value="PROKAR_LIPOPROTEIN"/>
    <property type="match status" value="1"/>
</dbReference>
<comment type="similarity">
    <text evidence="2">Belongs to the BexD/CtrA/VexA family.</text>
</comment>
<evidence type="ECO:0000256" key="14">
    <source>
        <dbReference type="ARBA" id="ARBA00023288"/>
    </source>
</evidence>
<keyword evidence="10" id="KW-0626">Porin</keyword>
<evidence type="ECO:0000256" key="15">
    <source>
        <dbReference type="SAM" id="SignalP"/>
    </source>
</evidence>
<evidence type="ECO:0000259" key="16">
    <source>
        <dbReference type="Pfam" id="PF02563"/>
    </source>
</evidence>
<dbReference type="PANTHER" id="PTHR33619">
    <property type="entry name" value="POLYSACCHARIDE EXPORT PROTEIN GFCE-RELATED"/>
    <property type="match status" value="1"/>
</dbReference>
<keyword evidence="20" id="KW-1185">Reference proteome</keyword>
<dbReference type="EMBL" id="NHOO01000001">
    <property type="protein sequence ID" value="OVE50500.1"/>
    <property type="molecule type" value="Genomic_DNA"/>
</dbReference>
<keyword evidence="8" id="KW-0625">Polysaccharide transport</keyword>
<dbReference type="Gene3D" id="3.10.560.10">
    <property type="entry name" value="Outer membrane lipoprotein wza domain like"/>
    <property type="match status" value="4"/>
</dbReference>
<feature type="domain" description="Soluble ligand binding" evidence="17">
    <location>
        <begin position="381"/>
        <end position="416"/>
    </location>
</feature>
<dbReference type="Gene3D" id="3.30.1950.10">
    <property type="entry name" value="wza like domain"/>
    <property type="match status" value="1"/>
</dbReference>
<evidence type="ECO:0000313" key="20">
    <source>
        <dbReference type="Proteomes" id="UP000196342"/>
    </source>
</evidence>
<evidence type="ECO:0000256" key="5">
    <source>
        <dbReference type="ARBA" id="ARBA00022597"/>
    </source>
</evidence>
<evidence type="ECO:0000256" key="11">
    <source>
        <dbReference type="ARBA" id="ARBA00023136"/>
    </source>
</evidence>
<dbReference type="GO" id="GO:0015159">
    <property type="term" value="F:polysaccharide transmembrane transporter activity"/>
    <property type="evidence" value="ECO:0007669"/>
    <property type="project" value="InterPro"/>
</dbReference>
<evidence type="ECO:0000256" key="4">
    <source>
        <dbReference type="ARBA" id="ARBA00022452"/>
    </source>
</evidence>
<evidence type="ECO:0000256" key="2">
    <source>
        <dbReference type="ARBA" id="ARBA00009450"/>
    </source>
</evidence>
<evidence type="ECO:0000256" key="12">
    <source>
        <dbReference type="ARBA" id="ARBA00023139"/>
    </source>
</evidence>
<reference evidence="19 20" key="1">
    <citation type="submission" date="2017-05" db="EMBL/GenBank/DDBJ databases">
        <title>Chromobacterium violaceum GHPS1 isolated from Hydrocarbon polluted soil in French Guiana display an awesome secondary metabolite arsenal and a battery of drug and heavy-metal-resistance and detoxification of xenobiotics proteins.</title>
        <authorList>
            <person name="Belbahri L."/>
        </authorList>
    </citation>
    <scope>NUCLEOTIDE SEQUENCE [LARGE SCALE GENOMIC DNA]</scope>
    <source>
        <strain evidence="19 20">GHPS1</strain>
    </source>
</reference>
<dbReference type="AlphaFoldDB" id="A0A202BGH4"/>
<dbReference type="GO" id="GO:0009279">
    <property type="term" value="C:cell outer membrane"/>
    <property type="evidence" value="ECO:0007669"/>
    <property type="project" value="UniProtKB-SubCell"/>
</dbReference>
<dbReference type="Pfam" id="PF22461">
    <property type="entry name" value="SLBB_2"/>
    <property type="match status" value="1"/>
</dbReference>
<evidence type="ECO:0000256" key="1">
    <source>
        <dbReference type="ARBA" id="ARBA00004571"/>
    </source>
</evidence>
<keyword evidence="14" id="KW-0449">Lipoprotein</keyword>
<dbReference type="InterPro" id="IPR003715">
    <property type="entry name" value="Poly_export_N"/>
</dbReference>
<evidence type="ECO:0000259" key="18">
    <source>
        <dbReference type="Pfam" id="PF22461"/>
    </source>
</evidence>
<comment type="subcellular location">
    <subcellularLocation>
        <location evidence="1">Cell outer membrane</location>
        <topology evidence="1">Multi-pass membrane protein</topology>
    </subcellularLocation>
</comment>
<evidence type="ECO:0000256" key="6">
    <source>
        <dbReference type="ARBA" id="ARBA00022692"/>
    </source>
</evidence>
<keyword evidence="12" id="KW-0564">Palmitate</keyword>
<keyword evidence="11" id="KW-0472">Membrane</keyword>
<dbReference type="GO" id="GO:0046930">
    <property type="term" value="C:pore complex"/>
    <property type="evidence" value="ECO:0007669"/>
    <property type="project" value="UniProtKB-KW"/>
</dbReference>
<keyword evidence="4" id="KW-1134">Transmembrane beta strand</keyword>
<feature type="domain" description="SLBB" evidence="18">
    <location>
        <begin position="205"/>
        <end position="281"/>
    </location>
</feature>
<dbReference type="Proteomes" id="UP000196342">
    <property type="component" value="Unassembled WGS sequence"/>
</dbReference>
<gene>
    <name evidence="19" type="ORF">CBW21_00470</name>
</gene>
<evidence type="ECO:0000256" key="9">
    <source>
        <dbReference type="ARBA" id="ARBA00023065"/>
    </source>
</evidence>
<keyword evidence="5" id="KW-0762">Sugar transport</keyword>
<feature type="chain" id="PRO_5011265471" evidence="15">
    <location>
        <begin position="26"/>
        <end position="630"/>
    </location>
</feature>
<evidence type="ECO:0000256" key="13">
    <source>
        <dbReference type="ARBA" id="ARBA00023237"/>
    </source>
</evidence>
<dbReference type="InterPro" id="IPR049712">
    <property type="entry name" value="Poly_export"/>
</dbReference>
<keyword evidence="6" id="KW-0812">Transmembrane</keyword>
<dbReference type="OMA" id="KISIWLW"/>
<feature type="signal peptide" evidence="15">
    <location>
        <begin position="1"/>
        <end position="25"/>
    </location>
</feature>
<evidence type="ECO:0000256" key="8">
    <source>
        <dbReference type="ARBA" id="ARBA00023047"/>
    </source>
</evidence>
<feature type="domain" description="Soluble ligand binding" evidence="17">
    <location>
        <begin position="289"/>
        <end position="324"/>
    </location>
</feature>
<dbReference type="PANTHER" id="PTHR33619:SF3">
    <property type="entry name" value="POLYSACCHARIDE EXPORT PROTEIN GFCE-RELATED"/>
    <property type="match status" value="1"/>
</dbReference>
<evidence type="ECO:0000256" key="7">
    <source>
        <dbReference type="ARBA" id="ARBA00022729"/>
    </source>
</evidence>
<comment type="caution">
    <text evidence="19">The sequence shown here is derived from an EMBL/GenBank/DDBJ whole genome shotgun (WGS) entry which is preliminary data.</text>
</comment>
<dbReference type="GO" id="GO:0006811">
    <property type="term" value="P:monoatomic ion transport"/>
    <property type="evidence" value="ECO:0007669"/>
    <property type="project" value="UniProtKB-KW"/>
</dbReference>
<feature type="domain" description="Soluble ligand binding" evidence="17">
    <location>
        <begin position="523"/>
        <end position="571"/>
    </location>
</feature>
<dbReference type="GO" id="GO:0015288">
    <property type="term" value="F:porin activity"/>
    <property type="evidence" value="ECO:0007669"/>
    <property type="project" value="UniProtKB-KW"/>
</dbReference>
<dbReference type="Pfam" id="PF10531">
    <property type="entry name" value="SLBB"/>
    <property type="match status" value="3"/>
</dbReference>
<dbReference type="Pfam" id="PF02563">
    <property type="entry name" value="Poly_export"/>
    <property type="match status" value="1"/>
</dbReference>
<keyword evidence="13" id="KW-0998">Cell outer membrane</keyword>
<keyword evidence="7 15" id="KW-0732">Signal</keyword>
<proteinExistence type="inferred from homology"/>
<protein>
    <submittedName>
        <fullName evidence="19">Sugar ABC transporter substrate-binding protein</fullName>
    </submittedName>
</protein>
<keyword evidence="3" id="KW-0813">Transport</keyword>
<dbReference type="RefSeq" id="WP_011134328.1">
    <property type="nucleotide sequence ID" value="NZ_JABXOB010000002.1"/>
</dbReference>
<organism evidence="19 20">
    <name type="scientific">Chromobacterium violaceum</name>
    <dbReference type="NCBI Taxonomy" id="536"/>
    <lineage>
        <taxon>Bacteria</taxon>
        <taxon>Pseudomonadati</taxon>
        <taxon>Pseudomonadota</taxon>
        <taxon>Betaproteobacteria</taxon>
        <taxon>Neisseriales</taxon>
        <taxon>Chromobacteriaceae</taxon>
        <taxon>Chromobacterium</taxon>
    </lineage>
</organism>
<sequence length="630" mass="68529">MRFLKLPGKSLLAMCLLLGSACLHAADSYPNAATPNYDIESVNGLPSINNTPINTGKNPIPGSPKVQNTPLLDEHGYLLDKEGNPKLPPFTIFIKNSTGQTLPIFGSRLFQNPATKFDAPQSVQINPDYIIGSGDQLQIKGWGMVDIDLTLTVDRNGAIYLPRVGNISVAGVHYRDLQGVLKKSVSRVFNNFDLTVSLLQSRSVQIYVVGHARQPGSYTLNAMSTLLNALLESGGPSDSGSLRKVKLMRGGKEVATVDLYAILVDGDKSEDQTLRDGDVIQIPTAGPRVAVFGDVKNPAIYEFKSGETSADLLHWAGGLESAAEGKELLIEKNVGNRFLKQAKVQDDLQPLNKIRLKAGDIFRLNVPNAQAVSVLKDEQFVTVSGESNATGTFQLRKNETLRQLLIRLGGVSEYGYVFGTMLARESIREQQQKKLDEIASRFEKDLEQNATARLAKLTDKDTIAAVNSELEAQRKLAAKMRSIKAEGRVVLELKDSSAEIKDLPDLELKDGDRIDIPQRPGTVNVLGAVYQANAFIYRPQRNVNDYLSLAGGTSPTADKSSVYVLRADGTVGSNNNSGWFSSVSGMRINPGDTIVVPEELNTGSWTQALKEWTTILYQFGLGAAGLKVLK</sequence>
<keyword evidence="9" id="KW-0406">Ion transport</keyword>
<evidence type="ECO:0000256" key="10">
    <source>
        <dbReference type="ARBA" id="ARBA00023114"/>
    </source>
</evidence>
<dbReference type="InterPro" id="IPR054765">
    <property type="entry name" value="SLBB_dom"/>
</dbReference>
<evidence type="ECO:0000313" key="19">
    <source>
        <dbReference type="EMBL" id="OVE50500.1"/>
    </source>
</evidence>